<keyword evidence="1" id="KW-0812">Transmembrane</keyword>
<protein>
    <recommendedName>
        <fullName evidence="4">Baseplate protein J-like domain-containing protein</fullName>
    </recommendedName>
</protein>
<gene>
    <name evidence="2" type="ORF">A3B19_00800</name>
</gene>
<reference evidence="2 3" key="1">
    <citation type="journal article" date="2016" name="Nat. Commun.">
        <title>Thousands of microbial genomes shed light on interconnected biogeochemical processes in an aquifer system.</title>
        <authorList>
            <person name="Anantharaman K."/>
            <person name="Brown C.T."/>
            <person name="Hug L.A."/>
            <person name="Sharon I."/>
            <person name="Castelle C.J."/>
            <person name="Probst A.J."/>
            <person name="Thomas B.C."/>
            <person name="Singh A."/>
            <person name="Wilkins M.J."/>
            <person name="Karaoz U."/>
            <person name="Brodie E.L."/>
            <person name="Williams K.H."/>
            <person name="Hubbard S.S."/>
            <person name="Banfield J.F."/>
        </authorList>
    </citation>
    <scope>NUCLEOTIDE SEQUENCE [LARGE SCALE GENOMIC DNA]</scope>
</reference>
<keyword evidence="1" id="KW-1133">Transmembrane helix</keyword>
<feature type="transmembrane region" description="Helical" evidence="1">
    <location>
        <begin position="59"/>
        <end position="77"/>
    </location>
</feature>
<evidence type="ECO:0008006" key="4">
    <source>
        <dbReference type="Google" id="ProtNLM"/>
    </source>
</evidence>
<dbReference type="Proteomes" id="UP000177346">
    <property type="component" value="Unassembled WGS sequence"/>
</dbReference>
<dbReference type="AlphaFoldDB" id="A0A1F5XGG1"/>
<dbReference type="EMBL" id="MFIF01000009">
    <property type="protein sequence ID" value="OGF86957.1"/>
    <property type="molecule type" value="Genomic_DNA"/>
</dbReference>
<keyword evidence="1" id="KW-0472">Membrane</keyword>
<evidence type="ECO:0000256" key="1">
    <source>
        <dbReference type="SAM" id="Phobius"/>
    </source>
</evidence>
<name>A0A1F5XGG1_9BACT</name>
<evidence type="ECO:0000313" key="2">
    <source>
        <dbReference type="EMBL" id="OGF86957.1"/>
    </source>
</evidence>
<organism evidence="2 3">
    <name type="scientific">Candidatus Giovannonibacteria bacterium RIFCSPLOWO2_01_FULL_46_32</name>
    <dbReference type="NCBI Taxonomy" id="1798353"/>
    <lineage>
        <taxon>Bacteria</taxon>
        <taxon>Candidatus Giovannoniibacteriota</taxon>
    </lineage>
</organism>
<accession>A0A1F5XGG1</accession>
<proteinExistence type="predicted"/>
<evidence type="ECO:0000313" key="3">
    <source>
        <dbReference type="Proteomes" id="UP000177346"/>
    </source>
</evidence>
<sequence>MPRQTKESFVDIIPSSGKRVISDVVIAPKQEITSQFFKEPPPTIKPPKRYPGAARKGRFIFAILALLALAIALSAVFGKVEVTVIPKALSIQMDKTLPLSKSEAGLPDGKADGFLIFRTLTLPHGENGLFNATGKKLQDQKAQGIVAVFNKSKTPQVLIASTRLEAPDGKVYRIPKTIVVSGAKTQGGKTTPGVLDVTVVADKPGVEYNLGLSDFTLPGLKGSPKYELVFARSKTEISGGASGEQIIVGKSDADAALTALMLRARAAAPELISRRIPKEEFLITESVEYVTTKESSVPPPGSPAEKFDFSAEGEIRGASVEMRALEEALLKDLPELAALGGAAARIKNLDKLPMKLIGYKFGARSFTLAVRGTVEIEAVVDAETLKSAVLEFGARGAISRISSLPSISGAEVRFKPFWWRKTPSDPSRIDIVLKGS</sequence>
<comment type="caution">
    <text evidence="2">The sequence shown here is derived from an EMBL/GenBank/DDBJ whole genome shotgun (WGS) entry which is preliminary data.</text>
</comment>